<keyword evidence="2 9" id="KW-0813">Transport</keyword>
<dbReference type="InterPro" id="IPR055348">
    <property type="entry name" value="DctQ"/>
</dbReference>
<evidence type="ECO:0000313" key="12">
    <source>
        <dbReference type="Proteomes" id="UP001431784"/>
    </source>
</evidence>
<evidence type="ECO:0000256" key="7">
    <source>
        <dbReference type="ARBA" id="ARBA00023136"/>
    </source>
</evidence>
<comment type="caution">
    <text evidence="11">The sequence shown here is derived from an EMBL/GenBank/DDBJ whole genome shotgun (WGS) entry which is preliminary data.</text>
</comment>
<feature type="transmembrane region" description="Helical" evidence="9">
    <location>
        <begin position="51"/>
        <end position="69"/>
    </location>
</feature>
<keyword evidence="5 9" id="KW-0812">Transmembrane</keyword>
<evidence type="ECO:0000313" key="11">
    <source>
        <dbReference type="EMBL" id="MDD7973347.1"/>
    </source>
</evidence>
<comment type="subcellular location">
    <subcellularLocation>
        <location evidence="1 9">Cell inner membrane</location>
        <topology evidence="1 9">Multi-pass membrane protein</topology>
    </subcellularLocation>
</comment>
<proteinExistence type="inferred from homology"/>
<feature type="domain" description="Tripartite ATP-independent periplasmic transporters DctQ component" evidence="10">
    <location>
        <begin position="27"/>
        <end position="154"/>
    </location>
</feature>
<feature type="transmembrane region" description="Helical" evidence="9">
    <location>
        <begin position="20"/>
        <end position="39"/>
    </location>
</feature>
<evidence type="ECO:0000256" key="2">
    <source>
        <dbReference type="ARBA" id="ARBA00022448"/>
    </source>
</evidence>
<sequence length="171" mass="18430">MSRFIAILTNWTVHALRAATGLSFVVLMAAVLIQVFGRSVIGTSPVWTEELARFALLYLTGFGAGLAILSGDLVNVDLIAESLPDPMPFVLRLLAACTTFAFAAILIGPAWRYVSIGVRQTSAALGMRMDYIHFSIMALLLSLALFAALRVIGMIFGTTDGLPESRPEHDT</sequence>
<comment type="function">
    <text evidence="9">Part of the tripartite ATP-independent periplasmic (TRAP) transport system.</text>
</comment>
<dbReference type="PANTHER" id="PTHR35011">
    <property type="entry name" value="2,3-DIKETO-L-GULONATE TRAP TRANSPORTER SMALL PERMEASE PROTEIN YIAM"/>
    <property type="match status" value="1"/>
</dbReference>
<evidence type="ECO:0000256" key="6">
    <source>
        <dbReference type="ARBA" id="ARBA00022989"/>
    </source>
</evidence>
<evidence type="ECO:0000256" key="3">
    <source>
        <dbReference type="ARBA" id="ARBA00022475"/>
    </source>
</evidence>
<gene>
    <name evidence="11" type="ORF">PUT78_19930</name>
</gene>
<feature type="transmembrane region" description="Helical" evidence="9">
    <location>
        <begin position="89"/>
        <end position="111"/>
    </location>
</feature>
<keyword evidence="4 9" id="KW-0997">Cell inner membrane</keyword>
<name>A0ABT5TE01_9RHOB</name>
<protein>
    <recommendedName>
        <fullName evidence="9">TRAP transporter small permease protein</fullName>
    </recommendedName>
</protein>
<dbReference type="Proteomes" id="UP001431784">
    <property type="component" value="Unassembled WGS sequence"/>
</dbReference>
<dbReference type="Pfam" id="PF04290">
    <property type="entry name" value="DctQ"/>
    <property type="match status" value="1"/>
</dbReference>
<feature type="transmembrane region" description="Helical" evidence="9">
    <location>
        <begin position="131"/>
        <end position="156"/>
    </location>
</feature>
<accession>A0ABT5TE01</accession>
<evidence type="ECO:0000256" key="1">
    <source>
        <dbReference type="ARBA" id="ARBA00004429"/>
    </source>
</evidence>
<dbReference type="EMBL" id="JAQZSM010000031">
    <property type="protein sequence ID" value="MDD7973347.1"/>
    <property type="molecule type" value="Genomic_DNA"/>
</dbReference>
<dbReference type="PANTHER" id="PTHR35011:SF2">
    <property type="entry name" value="2,3-DIKETO-L-GULONATE TRAP TRANSPORTER SMALL PERMEASE PROTEIN YIAM"/>
    <property type="match status" value="1"/>
</dbReference>
<evidence type="ECO:0000256" key="5">
    <source>
        <dbReference type="ARBA" id="ARBA00022692"/>
    </source>
</evidence>
<keyword evidence="7 9" id="KW-0472">Membrane</keyword>
<comment type="similarity">
    <text evidence="8 9">Belongs to the TRAP transporter small permease family.</text>
</comment>
<evidence type="ECO:0000256" key="9">
    <source>
        <dbReference type="RuleBase" id="RU369079"/>
    </source>
</evidence>
<organism evidence="11 12">
    <name type="scientific">Roseinatronobacter alkalisoli</name>
    <dbReference type="NCBI Taxonomy" id="3028235"/>
    <lineage>
        <taxon>Bacteria</taxon>
        <taxon>Pseudomonadati</taxon>
        <taxon>Pseudomonadota</taxon>
        <taxon>Alphaproteobacteria</taxon>
        <taxon>Rhodobacterales</taxon>
        <taxon>Paracoccaceae</taxon>
        <taxon>Roseinatronobacter</taxon>
    </lineage>
</organism>
<evidence type="ECO:0000259" key="10">
    <source>
        <dbReference type="Pfam" id="PF04290"/>
    </source>
</evidence>
<keyword evidence="6 9" id="KW-1133">Transmembrane helix</keyword>
<dbReference type="RefSeq" id="WP_274354017.1">
    <property type="nucleotide sequence ID" value="NZ_JAQZSM010000031.1"/>
</dbReference>
<dbReference type="InterPro" id="IPR007387">
    <property type="entry name" value="TRAP_DctQ"/>
</dbReference>
<evidence type="ECO:0000256" key="4">
    <source>
        <dbReference type="ARBA" id="ARBA00022519"/>
    </source>
</evidence>
<reference evidence="11" key="1">
    <citation type="submission" date="2023-02" db="EMBL/GenBank/DDBJ databases">
        <title>Description of Roseinatronobacter alkalisoli sp. nov., an alkaliphilic bacerium isolated from soda soil.</title>
        <authorList>
            <person name="Wei W."/>
        </authorList>
    </citation>
    <scope>NUCLEOTIDE SEQUENCE</scope>
    <source>
        <strain evidence="11">HJB301</strain>
    </source>
</reference>
<keyword evidence="3" id="KW-1003">Cell membrane</keyword>
<comment type="subunit">
    <text evidence="9">The complex comprises the extracytoplasmic solute receptor protein and the two transmembrane proteins.</text>
</comment>
<keyword evidence="12" id="KW-1185">Reference proteome</keyword>
<evidence type="ECO:0000256" key="8">
    <source>
        <dbReference type="ARBA" id="ARBA00038436"/>
    </source>
</evidence>